<sequence length="99" mass="10857">MSEPTTPPPIVLELGGIEDFETAMAMLRATGARRWAQGRSSRRGTGSNRTFVIDRDTTAPQAAALLEFIRYGTAHGFLTVTVNAPEPDYEGADEWWETA</sequence>
<accession>A0A6M4WVS9</accession>
<gene>
    <name evidence="1" type="ORF">G9272_31980</name>
</gene>
<dbReference type="RefSeq" id="WP_171399680.1">
    <property type="nucleotide sequence ID" value="NZ_CP049838.1"/>
</dbReference>
<reference evidence="1" key="1">
    <citation type="submission" date="2020-03" db="EMBL/GenBank/DDBJ databases">
        <title>Molecular networking-based the target discovery of potent antiproliferative macrolactams: 5/6/7/16 polycyclic ansamycins and glycosylated trienomycin from Streptomyces cacaoi subsp. asoensis.</title>
        <authorList>
            <person name="Liu L.-L."/>
        </authorList>
    </citation>
    <scope>NUCLEOTIDE SEQUENCE [LARGE SCALE GENOMIC DNA]</scope>
    <source>
        <strain evidence="1">H2S5</strain>
    </source>
</reference>
<protein>
    <submittedName>
        <fullName evidence="1">Uncharacterized protein</fullName>
    </submittedName>
</protein>
<keyword evidence="2" id="KW-1185">Reference proteome</keyword>
<proteinExistence type="predicted"/>
<evidence type="ECO:0000313" key="1">
    <source>
        <dbReference type="EMBL" id="QJT04338.1"/>
    </source>
</evidence>
<dbReference type="AlphaFoldDB" id="A0A6M4WVS9"/>
<organism evidence="1 2">
    <name type="scientific">Streptomyces asoensis</name>
    <dbReference type="NCBI Taxonomy" id="249586"/>
    <lineage>
        <taxon>Bacteria</taxon>
        <taxon>Bacillati</taxon>
        <taxon>Actinomycetota</taxon>
        <taxon>Actinomycetes</taxon>
        <taxon>Kitasatosporales</taxon>
        <taxon>Streptomycetaceae</taxon>
        <taxon>Streptomyces</taxon>
    </lineage>
</organism>
<dbReference type="Proteomes" id="UP000502665">
    <property type="component" value="Chromosome"/>
</dbReference>
<name>A0A6M4WVS9_9ACTN</name>
<dbReference type="EMBL" id="CP049838">
    <property type="protein sequence ID" value="QJT04338.1"/>
    <property type="molecule type" value="Genomic_DNA"/>
</dbReference>
<evidence type="ECO:0000313" key="2">
    <source>
        <dbReference type="Proteomes" id="UP000502665"/>
    </source>
</evidence>